<dbReference type="SMART" id="SM00382">
    <property type="entry name" value="AAA"/>
    <property type="match status" value="1"/>
</dbReference>
<keyword evidence="4" id="KW-1185">Reference proteome</keyword>
<feature type="region of interest" description="Disordered" evidence="1">
    <location>
        <begin position="214"/>
        <end position="274"/>
    </location>
</feature>
<evidence type="ECO:0000313" key="3">
    <source>
        <dbReference type="EMBL" id="KAJ3081074.1"/>
    </source>
</evidence>
<dbReference type="GO" id="GO:0005524">
    <property type="term" value="F:ATP binding"/>
    <property type="evidence" value="ECO:0007669"/>
    <property type="project" value="InterPro"/>
</dbReference>
<dbReference type="Pfam" id="PF00004">
    <property type="entry name" value="AAA"/>
    <property type="match status" value="1"/>
</dbReference>
<dbReference type="GO" id="GO:0016887">
    <property type="term" value="F:ATP hydrolysis activity"/>
    <property type="evidence" value="ECO:0007669"/>
    <property type="project" value="InterPro"/>
</dbReference>
<evidence type="ECO:0000256" key="1">
    <source>
        <dbReference type="SAM" id="MobiDB-lite"/>
    </source>
</evidence>
<feature type="compositionally biased region" description="Polar residues" evidence="1">
    <location>
        <begin position="110"/>
        <end position="120"/>
    </location>
</feature>
<proteinExistence type="predicted"/>
<protein>
    <recommendedName>
        <fullName evidence="2">AAA+ ATPase domain-containing protein</fullName>
    </recommendedName>
</protein>
<dbReference type="SUPFAM" id="SSF52540">
    <property type="entry name" value="P-loop containing nucleoside triphosphate hydrolases"/>
    <property type="match status" value="1"/>
</dbReference>
<sequence>MAASHQALTNHMRQVITAYQNEFALSPQGRALKKKQPATFAARLKDSDAIAAAAKVSSFHDLRRLANKPLRNIIAAMLASNEVFFLDNDSSQSNNNNLNNNGNRKDNHIGNGNTSDSLSHSDSDNEEIDEDAFNKTLTKFSKSKLPANKSRKQSHDLSDSDSIDADDSNPDIKLMTVKGLNSMNRHLLGVYAKSNAASAISPVLLSAPQIIETGQSKQTPSNSEQTDISKESKVDAQERIQKMRTANANSSNKRRKYNDSKNSESSLEKYAPPKTKLDDLGGIDSCIEDVLQLIGMPLVWGKRFSTAWCLMKHPEVYLHLGIQPPRGVLLHGPPGCGKSMLANAIAGESQVPFIQISAPSIVSGMSGESEKKIREIFDDAKQHAPCILFIDEIDAITPKRETAQREMERRIVAQLLTCMD</sequence>
<dbReference type="Gene3D" id="3.40.50.300">
    <property type="entry name" value="P-loop containing nucleotide triphosphate hydrolases"/>
    <property type="match status" value="1"/>
</dbReference>
<dbReference type="InterPro" id="IPR003593">
    <property type="entry name" value="AAA+_ATPase"/>
</dbReference>
<comment type="caution">
    <text evidence="3">The sequence shown here is derived from an EMBL/GenBank/DDBJ whole genome shotgun (WGS) entry which is preliminary data.</text>
</comment>
<feature type="compositionally biased region" description="Basic and acidic residues" evidence="1">
    <location>
        <begin position="227"/>
        <end position="241"/>
    </location>
</feature>
<feature type="region of interest" description="Disordered" evidence="1">
    <location>
        <begin position="144"/>
        <end position="170"/>
    </location>
</feature>
<accession>A0AAD5SLY7</accession>
<dbReference type="PANTHER" id="PTHR48470">
    <property type="entry name" value="CELL DIVISION CONTROL PROTEIN 48 C ISOFORM 1"/>
    <property type="match status" value="1"/>
</dbReference>
<gene>
    <name evidence="3" type="ORF">HK100_009982</name>
</gene>
<feature type="compositionally biased region" description="Low complexity" evidence="1">
    <location>
        <begin position="92"/>
        <end position="102"/>
    </location>
</feature>
<feature type="region of interest" description="Disordered" evidence="1">
    <location>
        <begin position="92"/>
        <end position="127"/>
    </location>
</feature>
<evidence type="ECO:0000259" key="2">
    <source>
        <dbReference type="SMART" id="SM00382"/>
    </source>
</evidence>
<dbReference type="InterPro" id="IPR027417">
    <property type="entry name" value="P-loop_NTPase"/>
</dbReference>
<dbReference type="PANTHER" id="PTHR48470:SF1">
    <property type="entry name" value="CELL DIVISION CONTROL PROTEIN 48 C ISOFORM 1"/>
    <property type="match status" value="1"/>
</dbReference>
<name>A0AAD5SLY7_9FUNG</name>
<dbReference type="AlphaFoldDB" id="A0AAD5SLY7"/>
<evidence type="ECO:0000313" key="4">
    <source>
        <dbReference type="Proteomes" id="UP001211907"/>
    </source>
</evidence>
<feature type="non-terminal residue" evidence="3">
    <location>
        <position position="1"/>
    </location>
</feature>
<dbReference type="InterPro" id="IPR055278">
    <property type="entry name" value="CDC48c"/>
</dbReference>
<feature type="compositionally biased region" description="Polar residues" evidence="1">
    <location>
        <begin position="214"/>
        <end position="226"/>
    </location>
</feature>
<dbReference type="InterPro" id="IPR003959">
    <property type="entry name" value="ATPase_AAA_core"/>
</dbReference>
<dbReference type="Proteomes" id="UP001211907">
    <property type="component" value="Unassembled WGS sequence"/>
</dbReference>
<feature type="domain" description="AAA+ ATPase" evidence="2">
    <location>
        <begin position="324"/>
        <end position="417"/>
    </location>
</feature>
<feature type="compositionally biased region" description="Acidic residues" evidence="1">
    <location>
        <begin position="159"/>
        <end position="169"/>
    </location>
</feature>
<organism evidence="3 4">
    <name type="scientific">Physocladia obscura</name>
    <dbReference type="NCBI Taxonomy" id="109957"/>
    <lineage>
        <taxon>Eukaryota</taxon>
        <taxon>Fungi</taxon>
        <taxon>Fungi incertae sedis</taxon>
        <taxon>Chytridiomycota</taxon>
        <taxon>Chytridiomycota incertae sedis</taxon>
        <taxon>Chytridiomycetes</taxon>
        <taxon>Chytridiales</taxon>
        <taxon>Chytriomycetaceae</taxon>
        <taxon>Physocladia</taxon>
    </lineage>
</organism>
<reference evidence="3" key="1">
    <citation type="submission" date="2020-05" db="EMBL/GenBank/DDBJ databases">
        <title>Phylogenomic resolution of chytrid fungi.</title>
        <authorList>
            <person name="Stajich J.E."/>
            <person name="Amses K."/>
            <person name="Simmons R."/>
            <person name="Seto K."/>
            <person name="Myers J."/>
            <person name="Bonds A."/>
            <person name="Quandt C.A."/>
            <person name="Barry K."/>
            <person name="Liu P."/>
            <person name="Grigoriev I."/>
            <person name="Longcore J.E."/>
            <person name="James T.Y."/>
        </authorList>
    </citation>
    <scope>NUCLEOTIDE SEQUENCE</scope>
    <source>
        <strain evidence="3">JEL0513</strain>
    </source>
</reference>
<dbReference type="EMBL" id="JADGJH010005317">
    <property type="protein sequence ID" value="KAJ3081074.1"/>
    <property type="molecule type" value="Genomic_DNA"/>
</dbReference>